<keyword evidence="1 6" id="KW-0285">Flavoprotein</keyword>
<feature type="domain" description="Luciferase-like" evidence="7">
    <location>
        <begin position="30"/>
        <end position="393"/>
    </location>
</feature>
<dbReference type="InterPro" id="IPR051260">
    <property type="entry name" value="Diverse_substr_monoxygenases"/>
</dbReference>
<evidence type="ECO:0000256" key="5">
    <source>
        <dbReference type="ARBA" id="ARBA00033748"/>
    </source>
</evidence>
<feature type="binding site" evidence="6">
    <location>
        <position position="154"/>
    </location>
    <ligand>
        <name>FMN</name>
        <dbReference type="ChEBI" id="CHEBI:58210"/>
    </ligand>
</feature>
<name>B9JPJ0_RHIR8</name>
<evidence type="ECO:0000256" key="1">
    <source>
        <dbReference type="ARBA" id="ARBA00022630"/>
    </source>
</evidence>
<organism evidence="8 9">
    <name type="scientific">Rhizobium rhizogenes (strain K84 / ATCC BAA-868)</name>
    <name type="common">Agrobacterium radiobacter</name>
    <dbReference type="NCBI Taxonomy" id="311403"/>
    <lineage>
        <taxon>Bacteria</taxon>
        <taxon>Pseudomonadati</taxon>
        <taxon>Pseudomonadota</taxon>
        <taxon>Alphaproteobacteria</taxon>
        <taxon>Hyphomicrobiales</taxon>
        <taxon>Rhizobiaceae</taxon>
        <taxon>Rhizobium/Agrobacterium group</taxon>
        <taxon>Rhizobium</taxon>
    </lineage>
</organism>
<evidence type="ECO:0000256" key="4">
    <source>
        <dbReference type="ARBA" id="ARBA00023033"/>
    </source>
</evidence>
<feature type="binding site" evidence="6">
    <location>
        <position position="230"/>
    </location>
    <ligand>
        <name>FMN</name>
        <dbReference type="ChEBI" id="CHEBI:58210"/>
    </ligand>
</feature>
<dbReference type="HOGENOM" id="CLU_022256_0_0_5"/>
<dbReference type="GO" id="GO:0016705">
    <property type="term" value="F:oxidoreductase activity, acting on paired donors, with incorporation or reduction of molecular oxygen"/>
    <property type="evidence" value="ECO:0007669"/>
    <property type="project" value="InterPro"/>
</dbReference>
<dbReference type="KEGG" id="ara:Arad_14205"/>
<dbReference type="PANTHER" id="PTHR30011:SF16">
    <property type="entry name" value="C2H2 FINGER DOMAIN TRANSCRIPTION FACTOR (EUROFUNG)-RELATED"/>
    <property type="match status" value="1"/>
</dbReference>
<keyword evidence="8" id="KW-0614">Plasmid</keyword>
<protein>
    <submittedName>
        <fullName evidence="8">Monooxygenase protein</fullName>
    </submittedName>
</protein>
<comment type="similarity">
    <text evidence="5">Belongs to the NtaA/SnaA/DszA monooxygenase family.</text>
</comment>
<gene>
    <name evidence="8" type="ordered locus">Arad_14205</name>
</gene>
<evidence type="ECO:0000256" key="2">
    <source>
        <dbReference type="ARBA" id="ARBA00022643"/>
    </source>
</evidence>
<keyword evidence="4 8" id="KW-0503">Monooxygenase</keyword>
<proteinExistence type="inferred from homology"/>
<dbReference type="InterPro" id="IPR011251">
    <property type="entry name" value="Luciferase-like_dom"/>
</dbReference>
<geneLocation type="plasmid" evidence="8 9">
    <name>pAtK84b</name>
</geneLocation>
<dbReference type="AlphaFoldDB" id="B9JPJ0"/>
<dbReference type="Proteomes" id="UP000001600">
    <property type="component" value="Plasmid pAtK84b"/>
</dbReference>
<dbReference type="InterPro" id="IPR016215">
    <property type="entry name" value="NTA_MOA"/>
</dbReference>
<keyword evidence="3" id="KW-0560">Oxidoreductase</keyword>
<dbReference type="Gene3D" id="3.20.20.30">
    <property type="entry name" value="Luciferase-like domain"/>
    <property type="match status" value="1"/>
</dbReference>
<evidence type="ECO:0000259" key="7">
    <source>
        <dbReference type="Pfam" id="PF00296"/>
    </source>
</evidence>
<dbReference type="EMBL" id="CP000630">
    <property type="protein sequence ID" value="ACM31059.1"/>
    <property type="molecule type" value="Genomic_DNA"/>
</dbReference>
<dbReference type="PANTHER" id="PTHR30011">
    <property type="entry name" value="ALKANESULFONATE MONOOXYGENASE-RELATED"/>
    <property type="match status" value="1"/>
</dbReference>
<feature type="binding site" evidence="6">
    <location>
        <position position="104"/>
    </location>
    <ligand>
        <name>FMN</name>
        <dbReference type="ChEBI" id="CHEBI:58210"/>
    </ligand>
</feature>
<reference evidence="8 9" key="1">
    <citation type="journal article" date="2009" name="J. Bacteriol.">
        <title>Genome sequences of three Agrobacterium biovars help elucidate the evolution of multichromosome genomes in bacteria.</title>
        <authorList>
            <person name="Slater S.C."/>
            <person name="Goldman B.S."/>
            <person name="Goodner B."/>
            <person name="Setubal J.C."/>
            <person name="Farrand S.K."/>
            <person name="Nester E.W."/>
            <person name="Burr T.J."/>
            <person name="Banta L."/>
            <person name="Dickerman A.W."/>
            <person name="Paulsen I."/>
            <person name="Otten L."/>
            <person name="Suen G."/>
            <person name="Welch R."/>
            <person name="Almeida N.F."/>
            <person name="Arnold F."/>
            <person name="Burton O.T."/>
            <person name="Du Z."/>
            <person name="Ewing A."/>
            <person name="Godsy E."/>
            <person name="Heisel S."/>
            <person name="Houmiel K.L."/>
            <person name="Jhaveri J."/>
            <person name="Lu J."/>
            <person name="Miller N.M."/>
            <person name="Norton S."/>
            <person name="Chen Q."/>
            <person name="Phoolcharoen W."/>
            <person name="Ohlin V."/>
            <person name="Ondrusek D."/>
            <person name="Pride N."/>
            <person name="Stricklin S.L."/>
            <person name="Sun J."/>
            <person name="Wheeler C."/>
            <person name="Wilson L."/>
            <person name="Zhu H."/>
            <person name="Wood D.W."/>
        </authorList>
    </citation>
    <scope>NUCLEOTIDE SEQUENCE [LARGE SCALE GENOMIC DNA]</scope>
    <source>
        <strain evidence="9">K84 / ATCC BAA-868</strain>
        <plasmid evidence="8 9">pAtK84b</plasmid>
    </source>
</reference>
<feature type="binding site" evidence="6">
    <location>
        <position position="158"/>
    </location>
    <ligand>
        <name>FMN</name>
        <dbReference type="ChEBI" id="CHEBI:58210"/>
    </ligand>
</feature>
<dbReference type="SUPFAM" id="SSF51679">
    <property type="entry name" value="Bacterial luciferase-like"/>
    <property type="match status" value="1"/>
</dbReference>
<dbReference type="NCBIfam" id="TIGR03860">
    <property type="entry name" value="FMN_nitrolo"/>
    <property type="match status" value="1"/>
</dbReference>
<dbReference type="InterPro" id="IPR036661">
    <property type="entry name" value="Luciferase-like_sf"/>
</dbReference>
<accession>B9JPJ0</accession>
<sequence>MPKKIRLNAFLMNTIGHVAPGLWRHPEDQTRNYRDLEFWTNVAQLSERGLFDSVFIADIAGTYDIYGGNDVAALRYAAQSPINDPVVLVSAMSAVTKHIGFGITVGTSYEHPFLFARRFSTLDHITKGRIAWNIVTGFLPSFEKNQGRVTPTPHDERYDHAEEYMEVAYKLWEGSWEDDAIIENKATGHFTNPKKIHHIGHHGRYYDVPGVHLSEPSPQRTPLLFQAGASPSGVKFAARHAEAIFIDSPTKAVIKRNVDNYRRALLEAGRSPESVVIYAGLGVITAETDEAARAKYEDYLSHASVEGALALLSGWIGVDLSRFGLNDPLGNVEGNAILSLLTALKGENAEGETWRIRDMAKFASIGGVSPLLIGSPRRIVDALEEIAEETGVDGFNLVQIVVPGTLSDVVELIVPELQARDLYPTEYEEGTLRHKFFGQGDRLSSSHRASRYRVGGDLSTIGDAAERLFRTPGDRV</sequence>
<evidence type="ECO:0000313" key="9">
    <source>
        <dbReference type="Proteomes" id="UP000001600"/>
    </source>
</evidence>
<evidence type="ECO:0000256" key="6">
    <source>
        <dbReference type="PIRSR" id="PIRSR000337-1"/>
    </source>
</evidence>
<evidence type="ECO:0000256" key="3">
    <source>
        <dbReference type="ARBA" id="ARBA00023002"/>
    </source>
</evidence>
<dbReference type="GO" id="GO:0004497">
    <property type="term" value="F:monooxygenase activity"/>
    <property type="evidence" value="ECO:0007669"/>
    <property type="project" value="UniProtKB-KW"/>
</dbReference>
<keyword evidence="2 6" id="KW-0288">FMN</keyword>
<evidence type="ECO:0000313" key="8">
    <source>
        <dbReference type="EMBL" id="ACM31059.1"/>
    </source>
</evidence>
<dbReference type="Pfam" id="PF00296">
    <property type="entry name" value="Bac_luciferase"/>
    <property type="match status" value="1"/>
</dbReference>
<dbReference type="RefSeq" id="WP_012654991.1">
    <property type="nucleotide sequence ID" value="NC_011990.1"/>
</dbReference>
<feature type="binding site" evidence="6">
    <location>
        <position position="58"/>
    </location>
    <ligand>
        <name>FMN</name>
        <dbReference type="ChEBI" id="CHEBI:58210"/>
    </ligand>
</feature>
<dbReference type="PIRSF" id="PIRSF000337">
    <property type="entry name" value="NTA_MOA"/>
    <property type="match status" value="1"/>
</dbReference>